<name>A0ABQ9AYV8_9ROSI</name>
<gene>
    <name evidence="3" type="ORF">OIU77_003185</name>
</gene>
<sequence>MKPFHIFVYTVKLLVTILQLASNLHPLLPYTSSQANVLTRLGHQRDPATVDPLEANLTAVAGPSPPQIESVLVSDRVPAPGSSD</sequence>
<organism evidence="3 4">
    <name type="scientific">Salix suchowensis</name>
    <dbReference type="NCBI Taxonomy" id="1278906"/>
    <lineage>
        <taxon>Eukaryota</taxon>
        <taxon>Viridiplantae</taxon>
        <taxon>Streptophyta</taxon>
        <taxon>Embryophyta</taxon>
        <taxon>Tracheophyta</taxon>
        <taxon>Spermatophyta</taxon>
        <taxon>Magnoliopsida</taxon>
        <taxon>eudicotyledons</taxon>
        <taxon>Gunneridae</taxon>
        <taxon>Pentapetalae</taxon>
        <taxon>rosids</taxon>
        <taxon>fabids</taxon>
        <taxon>Malpighiales</taxon>
        <taxon>Salicaceae</taxon>
        <taxon>Saliceae</taxon>
        <taxon>Salix</taxon>
    </lineage>
</organism>
<feature type="region of interest" description="Disordered" evidence="1">
    <location>
        <begin position="58"/>
        <end position="84"/>
    </location>
</feature>
<evidence type="ECO:0000256" key="2">
    <source>
        <dbReference type="SAM" id="SignalP"/>
    </source>
</evidence>
<evidence type="ECO:0000256" key="1">
    <source>
        <dbReference type="SAM" id="MobiDB-lite"/>
    </source>
</evidence>
<feature type="chain" id="PRO_5046222164" evidence="2">
    <location>
        <begin position="24"/>
        <end position="84"/>
    </location>
</feature>
<proteinExistence type="predicted"/>
<protein>
    <submittedName>
        <fullName evidence="3">Uncharacterized protein</fullName>
    </submittedName>
</protein>
<evidence type="ECO:0000313" key="4">
    <source>
        <dbReference type="Proteomes" id="UP001141253"/>
    </source>
</evidence>
<evidence type="ECO:0000313" key="3">
    <source>
        <dbReference type="EMBL" id="KAJ6366751.1"/>
    </source>
</evidence>
<keyword evidence="2" id="KW-0732">Signal</keyword>
<dbReference type="Proteomes" id="UP001141253">
    <property type="component" value="Chromosome 7"/>
</dbReference>
<reference evidence="3" key="1">
    <citation type="submission" date="2022-10" db="EMBL/GenBank/DDBJ databases">
        <authorList>
            <person name="Hyden B.L."/>
            <person name="Feng K."/>
            <person name="Yates T."/>
            <person name="Jawdy S."/>
            <person name="Smart L.B."/>
            <person name="Muchero W."/>
        </authorList>
    </citation>
    <scope>NUCLEOTIDE SEQUENCE</scope>
    <source>
        <tissue evidence="3">Shoot tip</tissue>
    </source>
</reference>
<feature type="signal peptide" evidence="2">
    <location>
        <begin position="1"/>
        <end position="23"/>
    </location>
</feature>
<reference evidence="3" key="2">
    <citation type="journal article" date="2023" name="Int. J. Mol. Sci.">
        <title>De Novo Assembly and Annotation of 11 Diverse Shrub Willow (Salix) Genomes Reveals Novel Gene Organization in Sex-Linked Regions.</title>
        <authorList>
            <person name="Hyden B."/>
            <person name="Feng K."/>
            <person name="Yates T.B."/>
            <person name="Jawdy S."/>
            <person name="Cereghino C."/>
            <person name="Smart L.B."/>
            <person name="Muchero W."/>
        </authorList>
    </citation>
    <scope>NUCLEOTIDE SEQUENCE</scope>
    <source>
        <tissue evidence="3">Shoot tip</tissue>
    </source>
</reference>
<accession>A0ABQ9AYV8</accession>
<dbReference type="EMBL" id="JAPFFI010000014">
    <property type="protein sequence ID" value="KAJ6366751.1"/>
    <property type="molecule type" value="Genomic_DNA"/>
</dbReference>
<comment type="caution">
    <text evidence="3">The sequence shown here is derived from an EMBL/GenBank/DDBJ whole genome shotgun (WGS) entry which is preliminary data.</text>
</comment>
<keyword evidence="4" id="KW-1185">Reference proteome</keyword>